<dbReference type="RefSeq" id="XP_017870024.1">
    <property type="nucleotide sequence ID" value="XM_018014535.1"/>
</dbReference>
<accession>A0ABM1PS38</accession>
<dbReference type="GeneID" id="108618502"/>
<reference evidence="2" key="1">
    <citation type="journal article" date="1997" name="Nucleic Acids Res.">
        <title>tRNAscan-SE: a program for improved detection of transfer RNA genes in genomic sequence.</title>
        <authorList>
            <person name="Lowe T.M."/>
            <person name="Eddy S.R."/>
        </authorList>
    </citation>
    <scope>NUCLEOTIDE SEQUENCE [LARGE SCALE GENOMIC DNA]</scope>
</reference>
<evidence type="ECO:0000313" key="2">
    <source>
        <dbReference type="Proteomes" id="UP000694904"/>
    </source>
</evidence>
<dbReference type="InterPro" id="IPR036779">
    <property type="entry name" value="LysM_dom_sf"/>
</dbReference>
<keyword evidence="2" id="KW-1185">Reference proteome</keyword>
<sequence>MPTEQTPNLCGQQLSGWMRHRVSRDDTVARLALKYGTTIGRILRANRMYWPDILQTRCYIWVPAVGKPCDPAKDDRTQPLREARALAMGLVTRHTYGSLTTIPPHFYRQSTPNVDDFADDCDPLLITMRWM</sequence>
<dbReference type="Gene3D" id="3.10.350.10">
    <property type="entry name" value="LysM domain"/>
    <property type="match status" value="1"/>
</dbReference>
<dbReference type="Proteomes" id="UP000694904">
    <property type="component" value="Chromosome X"/>
</dbReference>
<evidence type="ECO:0000259" key="1">
    <source>
        <dbReference type="PROSITE" id="PS51782"/>
    </source>
</evidence>
<dbReference type="Pfam" id="PF01476">
    <property type="entry name" value="LysM"/>
    <property type="match status" value="1"/>
</dbReference>
<reference evidence="2" key="2">
    <citation type="journal article" date="2016" name="G3 (Bethesda)">
        <title>Genome Evolution in Three Species of Cactophilic Drosophila.</title>
        <authorList>
            <person name="Sanchez-Flores A."/>
            <person name="Penazola F."/>
            <person name="Carpinteyro-Ponce J."/>
            <person name="Nazario-Yepiz N."/>
            <person name="Abreu-Goodger C."/>
            <person name="Machado C.A."/>
            <person name="Markow T.A."/>
        </authorList>
    </citation>
    <scope>NUCLEOTIDE SEQUENCE [LARGE SCALE GENOMIC DNA]</scope>
</reference>
<dbReference type="InterPro" id="IPR018392">
    <property type="entry name" value="LysM"/>
</dbReference>
<dbReference type="CDD" id="cd00118">
    <property type="entry name" value="LysM"/>
    <property type="match status" value="1"/>
</dbReference>
<organism evidence="2 3">
    <name type="scientific">Drosophila arizonae</name>
    <name type="common">Fruit fly</name>
    <dbReference type="NCBI Taxonomy" id="7263"/>
    <lineage>
        <taxon>Eukaryota</taxon>
        <taxon>Metazoa</taxon>
        <taxon>Ecdysozoa</taxon>
        <taxon>Arthropoda</taxon>
        <taxon>Hexapoda</taxon>
        <taxon>Insecta</taxon>
        <taxon>Pterygota</taxon>
        <taxon>Neoptera</taxon>
        <taxon>Endopterygota</taxon>
        <taxon>Diptera</taxon>
        <taxon>Brachycera</taxon>
        <taxon>Muscomorpha</taxon>
        <taxon>Ephydroidea</taxon>
        <taxon>Drosophilidae</taxon>
        <taxon>Drosophila</taxon>
    </lineage>
</organism>
<feature type="domain" description="LysM" evidence="1">
    <location>
        <begin position="18"/>
        <end position="62"/>
    </location>
</feature>
<protein>
    <submittedName>
        <fullName evidence="3">LysM and putative peptidoglycan-binding domain-containing protein 1</fullName>
    </submittedName>
</protein>
<dbReference type="PROSITE" id="PS51782">
    <property type="entry name" value="LYSM"/>
    <property type="match status" value="1"/>
</dbReference>
<reference evidence="3" key="3">
    <citation type="submission" date="2025-08" db="UniProtKB">
        <authorList>
            <consortium name="RefSeq"/>
        </authorList>
    </citation>
    <scope>IDENTIFICATION</scope>
    <source>
        <tissue evidence="3">Whole organism</tissue>
    </source>
</reference>
<gene>
    <name evidence="3" type="primary">LOC108618502</name>
</gene>
<proteinExistence type="predicted"/>
<evidence type="ECO:0000313" key="3">
    <source>
        <dbReference type="RefSeq" id="XP_017870024.1"/>
    </source>
</evidence>
<dbReference type="SUPFAM" id="SSF54106">
    <property type="entry name" value="LysM domain"/>
    <property type="match status" value="1"/>
</dbReference>
<name>A0ABM1PS38_DROAR</name>